<dbReference type="PANTHER" id="PTHR19862">
    <property type="entry name" value="WD REPEAT-CONTAINING PROTEIN 48"/>
    <property type="match status" value="1"/>
</dbReference>
<dbReference type="EMBL" id="LSYV01000026">
    <property type="protein sequence ID" value="KXZ48783.1"/>
    <property type="molecule type" value="Genomic_DNA"/>
</dbReference>
<feature type="compositionally biased region" description="Basic and acidic residues" evidence="1">
    <location>
        <begin position="1412"/>
        <end position="1422"/>
    </location>
</feature>
<dbReference type="SMART" id="SM00710">
    <property type="entry name" value="PbH1"/>
    <property type="match status" value="16"/>
</dbReference>
<proteinExistence type="predicted"/>
<dbReference type="PANTHER" id="PTHR19862:SF14">
    <property type="entry name" value="WD REPEAT-CONTAINING PROTEIN 48"/>
    <property type="match status" value="1"/>
</dbReference>
<accession>A0A150GG68</accession>
<dbReference type="InterPro" id="IPR051246">
    <property type="entry name" value="WDR48"/>
</dbReference>
<dbReference type="GO" id="GO:0043130">
    <property type="term" value="F:ubiquitin binding"/>
    <property type="evidence" value="ECO:0007669"/>
    <property type="project" value="TreeGrafter"/>
</dbReference>
<dbReference type="OrthoDB" id="559893at2759"/>
<dbReference type="InterPro" id="IPR011050">
    <property type="entry name" value="Pectin_lyase_fold/virulence"/>
</dbReference>
<reference evidence="3" key="1">
    <citation type="journal article" date="2016" name="Nat. Commun.">
        <title>The Gonium pectorale genome demonstrates co-option of cell cycle regulation during the evolution of multicellularity.</title>
        <authorList>
            <person name="Hanschen E.R."/>
            <person name="Marriage T.N."/>
            <person name="Ferris P.J."/>
            <person name="Hamaji T."/>
            <person name="Toyoda A."/>
            <person name="Fujiyama A."/>
            <person name="Neme R."/>
            <person name="Noguchi H."/>
            <person name="Minakuchi Y."/>
            <person name="Suzuki M."/>
            <person name="Kawai-Toyooka H."/>
            <person name="Smith D.R."/>
            <person name="Sparks H."/>
            <person name="Anderson J."/>
            <person name="Bakaric R."/>
            <person name="Luria V."/>
            <person name="Karger A."/>
            <person name="Kirschner M.W."/>
            <person name="Durand P.M."/>
            <person name="Michod R.E."/>
            <person name="Nozaki H."/>
            <person name="Olson B.J."/>
        </authorList>
    </citation>
    <scope>NUCLEOTIDE SEQUENCE [LARGE SCALE GENOMIC DNA]</scope>
    <source>
        <strain evidence="3">NIES-2863</strain>
    </source>
</reference>
<protein>
    <recommendedName>
        <fullName evidence="4">Right handed beta helix domain-containing protein</fullName>
    </recommendedName>
</protein>
<sequence length="1858" mass="186058">MYLELRTESRPLPPRRRILLQRRGVVSNTYPPKAPRWSVDLWVDALSVEDVPERRALQLADGSVSHKSYFDVENGAFVAPGPPVIGWRWKHGSLGITDGYLPSIFPELTATPNGNGINATYQLAYQLTDGVYSFPAPTRFAVLHETSSTPLLLYLQLGTSIHPANAVAILLQRVEGDSVWTVARLAADSPEVRSGQRYLVFRDATSRETWDPMAPSETSYGKPASAPPLEGRTDPPSAPANIGFGPSAEQLTPAAPASPPAPLLPVTCRLVLIGFGAGSVSWSALLPDSGEVLPQPAGLSLRTASLSCWSGRADDGEGGGRQEPPPPDYVPVRVAAGSLLAPLLEASGVELVSVEDRRHLGKGSFATNDTELVRHWGVSFLGVRHLTLVDSVVENVPLSPYGALLECRSCGEVALRNVTVRHLSPPALPARAPGSGVGGDGTGGGSNAHYWRGAIALHNVTRAELDGFTCAYVTGAYNWACVLLDLQEVPGPDALRLIVSRSVLSHNVATSPPSGVWNRSSWFNAAVSAQPGCALAAVRGAMPRASHGVLSVRITDCDITNNTADGGPAFVTDFDYTDSMVIARTTIARNTAAAGDGGALHFAGDVGELRLTERTAVDYNMASMGGGAVYLSRMWHMALDGGSSLSYNTAAGSGGALLCSEYLARLTLLAGSAADGNTAGADGGFGMWDESFMPWFLFGTDSNSEDECYELSARNGTTIFIAGNSSISGNTAGGGGGGAISAYRILALHVTDGGRVDGNVASRGGSVLSVTTLLYANISGRGSSMSGNRATGGAAALAVSDYLVHELRVQDGGRADSNWAAVAPALLSCTAAGGIVVRDGGSVSNNTAEAPADGQGGGAVHLTRADSVLIAEGGTFSHNTVRGASGGALFVAERLQQLTVTGRGSTAAGNAAPGGHGGFLAAGSLGVLDVSDGGALANNTARDNGGAVAVTASIQAITIRGVGALVAGNTAQVGGAISVTQDVEGGVFVEDGASVEANLATARTGGFLSVGRVVQGTVRVAGGSHVCRCSAALSGGALFIQESVFGGVVVSDNATLCHNRAEGGPGGAVYAGFSIDSVLVARGGALEGNTAAAGPGGAVGAAGLLSSISVVDGGRVTSNSASGNGGAFYADFIGSLTLSGRACAASNRAGGDGGLAFASRLRSLSVADGSEVASNRASRSGGAVAALTPPDVVAVESSVLRGNVAEQGAGGVLSVAIPQAGSPLLSQVAPSGVVSVTLSDAEFIGNGAYLDGGALGFAGEAPSDPTGALSNLRAIALRIAVRGCNFSSNYAGGAGGALAVSSPAAGITTSDIQMYNSRFSANVAGNQQFRLGSSPSSGYGGAVFVMSSSKLRAAAVLSGARGAASAAATEDEDSGDGGSGSEGGGDDGEEDGEDEGEGKEDDEEEDGDCDGDDHGGKMKEEDGSNGQRGHDRRRLAAAAAAVVSLDSSCALRLRRVCFEDNRCQGSGGAVAAVSCPTLVEESTFEGNEARLSGGAVASMVESVVVEGAAASSPLPAAGGGAAALRRLQRRRRLHRTHQRRLLEGEASVEGNGDEDGLKAPWFEVVNSCFEENLALLDCGGGIYTEVAMGAESLVVGSVFEGNEAEESSGGAICVTARGDGAAAAIGGGSRLRDNTASRGGGGVYLDLSGGVGNVVELEGMRLRGNEAAEGGAVAVMAAAGSAAVLHGVTMESNAATADGGGLHILCAGAACGSEPLATLQRCNITANVAGGDTGGAGVVGRGGGLFVGAGGVAMVEDCNLVRNAAAAAGGGVAAVGCGALELFGGVVAGGAAGLQGGGVYTEACGSVLLRGAVLEGNRAATGGGAFFADAAVAAPAAAAVFSCSGRESRGTSPRHRRR</sequence>
<gene>
    <name evidence="2" type="ORF">GPECTOR_25g367</name>
</gene>
<evidence type="ECO:0000256" key="1">
    <source>
        <dbReference type="SAM" id="MobiDB-lite"/>
    </source>
</evidence>
<keyword evidence="3" id="KW-1185">Reference proteome</keyword>
<feature type="region of interest" description="Disordered" evidence="1">
    <location>
        <begin position="1365"/>
        <end position="1432"/>
    </location>
</feature>
<name>A0A150GG68_GONPE</name>
<dbReference type="InterPro" id="IPR006626">
    <property type="entry name" value="PbH1"/>
</dbReference>
<comment type="caution">
    <text evidence="2">The sequence shown here is derived from an EMBL/GenBank/DDBJ whole genome shotgun (WGS) entry which is preliminary data.</text>
</comment>
<feature type="region of interest" description="Disordered" evidence="1">
    <location>
        <begin position="210"/>
        <end position="257"/>
    </location>
</feature>
<dbReference type="GO" id="GO:0000724">
    <property type="term" value="P:double-strand break repair via homologous recombination"/>
    <property type="evidence" value="ECO:0007669"/>
    <property type="project" value="TreeGrafter"/>
</dbReference>
<feature type="compositionally biased region" description="Acidic residues" evidence="1">
    <location>
        <begin position="1384"/>
        <end position="1411"/>
    </location>
</feature>
<organism evidence="2 3">
    <name type="scientific">Gonium pectorale</name>
    <name type="common">Green alga</name>
    <dbReference type="NCBI Taxonomy" id="33097"/>
    <lineage>
        <taxon>Eukaryota</taxon>
        <taxon>Viridiplantae</taxon>
        <taxon>Chlorophyta</taxon>
        <taxon>core chlorophytes</taxon>
        <taxon>Chlorophyceae</taxon>
        <taxon>CS clade</taxon>
        <taxon>Chlamydomonadales</taxon>
        <taxon>Volvocaceae</taxon>
        <taxon>Gonium</taxon>
    </lineage>
</organism>
<dbReference type="Proteomes" id="UP000075714">
    <property type="component" value="Unassembled WGS sequence"/>
</dbReference>
<dbReference type="SUPFAM" id="SSF51126">
    <property type="entry name" value="Pectin lyase-like"/>
    <property type="match status" value="1"/>
</dbReference>
<evidence type="ECO:0008006" key="4">
    <source>
        <dbReference type="Google" id="ProtNLM"/>
    </source>
</evidence>
<evidence type="ECO:0000313" key="3">
    <source>
        <dbReference type="Proteomes" id="UP000075714"/>
    </source>
</evidence>
<evidence type="ECO:0000313" key="2">
    <source>
        <dbReference type="EMBL" id="KXZ48783.1"/>
    </source>
</evidence>